<accession>A0A7J8WYA5</accession>
<keyword evidence="2" id="KW-1185">Reference proteome</keyword>
<dbReference type="AlphaFoldDB" id="A0A7J8WYA5"/>
<protein>
    <submittedName>
        <fullName evidence="1">Uncharacterized protein</fullName>
    </submittedName>
</protein>
<comment type="caution">
    <text evidence="1">The sequence shown here is derived from an EMBL/GenBank/DDBJ whole genome shotgun (WGS) entry which is preliminary data.</text>
</comment>
<name>A0A7J8WYA5_GOSAI</name>
<evidence type="ECO:0000313" key="1">
    <source>
        <dbReference type="EMBL" id="MBA0679539.1"/>
    </source>
</evidence>
<sequence length="104" mass="11493">MVDLIKSPSSNTRPPSLPLPDTMCSLLEAIKPTPRSLSFQDIFRDSSKSIAISTTTPSGPSLNLTFLVFRSSEDQVPSQPSSLRTFAILETLEFYALLQQVNFE</sequence>
<reference evidence="1 2" key="1">
    <citation type="journal article" date="2019" name="Genome Biol. Evol.">
        <title>Insights into the evolution of the New World diploid cottons (Gossypium, subgenus Houzingenia) based on genome sequencing.</title>
        <authorList>
            <person name="Grover C.E."/>
            <person name="Arick M.A. 2nd"/>
            <person name="Thrash A."/>
            <person name="Conover J.L."/>
            <person name="Sanders W.S."/>
            <person name="Peterson D.G."/>
            <person name="Frelichowski J.E."/>
            <person name="Scheffler J.A."/>
            <person name="Scheffler B.E."/>
            <person name="Wendel J.F."/>
        </authorList>
    </citation>
    <scope>NUCLEOTIDE SEQUENCE [LARGE SCALE GENOMIC DNA]</scope>
    <source>
        <strain evidence="1">185</strain>
        <tissue evidence="1">Leaf</tissue>
    </source>
</reference>
<dbReference type="Proteomes" id="UP000593577">
    <property type="component" value="Unassembled WGS sequence"/>
</dbReference>
<proteinExistence type="predicted"/>
<dbReference type="EMBL" id="JABFAA010000004">
    <property type="protein sequence ID" value="MBA0679539.1"/>
    <property type="molecule type" value="Genomic_DNA"/>
</dbReference>
<gene>
    <name evidence="1" type="ORF">Goari_011300</name>
</gene>
<organism evidence="1 2">
    <name type="scientific">Gossypium aridum</name>
    <name type="common">American cotton</name>
    <name type="synonym">Erioxylum aridum</name>
    <dbReference type="NCBI Taxonomy" id="34290"/>
    <lineage>
        <taxon>Eukaryota</taxon>
        <taxon>Viridiplantae</taxon>
        <taxon>Streptophyta</taxon>
        <taxon>Embryophyta</taxon>
        <taxon>Tracheophyta</taxon>
        <taxon>Spermatophyta</taxon>
        <taxon>Magnoliopsida</taxon>
        <taxon>eudicotyledons</taxon>
        <taxon>Gunneridae</taxon>
        <taxon>Pentapetalae</taxon>
        <taxon>rosids</taxon>
        <taxon>malvids</taxon>
        <taxon>Malvales</taxon>
        <taxon>Malvaceae</taxon>
        <taxon>Malvoideae</taxon>
        <taxon>Gossypium</taxon>
    </lineage>
</organism>
<evidence type="ECO:0000313" key="2">
    <source>
        <dbReference type="Proteomes" id="UP000593577"/>
    </source>
</evidence>